<dbReference type="Proteomes" id="UP000000702">
    <property type="component" value="Unassembled WGS sequence"/>
</dbReference>
<keyword evidence="3" id="KW-1185">Reference proteome</keyword>
<proteinExistence type="predicted"/>
<name>F9WAD7_TRYCI</name>
<comment type="caution">
    <text evidence="2">The sequence shown here is derived from an EMBL/GenBank/DDBJ whole genome shotgun (WGS) entry which is preliminary data.</text>
</comment>
<dbReference type="VEuPathDB" id="TriTrypDB:TcIL3000_0_48460"/>
<accession>F9WAD7</accession>
<dbReference type="AlphaFoldDB" id="F9WAD7"/>
<dbReference type="EMBL" id="CAEQ01001417">
    <property type="protein sequence ID" value="CCD14198.1"/>
    <property type="molecule type" value="Genomic_DNA"/>
</dbReference>
<evidence type="ECO:0000256" key="1">
    <source>
        <dbReference type="SAM" id="MobiDB-lite"/>
    </source>
</evidence>
<evidence type="ECO:0000313" key="2">
    <source>
        <dbReference type="EMBL" id="CCD14198.1"/>
    </source>
</evidence>
<sequence>MHGESLATGHACVGSAEADLTPPRNVSRGSNEDGCSADDKDSSECRTSSQVGECSDLTVEGKSASAVVHTMPLRNRGTHSHEGSSSDGGNNCENVYGDSCFVTARSLPGLSVSCTPRTRGVWAGDAVSDGDLTARGFFRSCRSEESAPCSGRWESSSGEGTLGERFHRTIVNNFKIRLPWGLLNASSVEVPMSPTMPSCTSTPRRVVASSCFEDSQCTARDTPLHSLVTSVKFVYDEGSSVTESLPRSSRVPMDYGGGVSARSIAMSDDFRSCQSLAGESAVQSARPSHTNTPGMSSSVTCLTAREGGERDIIAQNNSFDSVVVQQQEDLDTRDQFLGKPSLGFVLRGISRLQNFITLSYGKSNNAGAVEDLLLPEKSDKSFMGFGAVKPLLVASQNKENSAINKILI</sequence>
<evidence type="ECO:0000313" key="3">
    <source>
        <dbReference type="Proteomes" id="UP000000702"/>
    </source>
</evidence>
<organism evidence="2 3">
    <name type="scientific">Trypanosoma congolense (strain IL3000)</name>
    <dbReference type="NCBI Taxonomy" id="1068625"/>
    <lineage>
        <taxon>Eukaryota</taxon>
        <taxon>Discoba</taxon>
        <taxon>Euglenozoa</taxon>
        <taxon>Kinetoplastea</taxon>
        <taxon>Metakinetoplastina</taxon>
        <taxon>Trypanosomatida</taxon>
        <taxon>Trypanosomatidae</taxon>
        <taxon>Trypanosoma</taxon>
        <taxon>Nannomonas</taxon>
    </lineage>
</organism>
<protein>
    <submittedName>
        <fullName evidence="2">WGS project CAEQ00000000 data, annotated contig 1958</fullName>
    </submittedName>
</protein>
<gene>
    <name evidence="2" type="ORF">TCIL3000_0_48460</name>
</gene>
<reference evidence="3" key="1">
    <citation type="submission" date="2011-07" db="EMBL/GenBank/DDBJ databases">
        <title>Divergent evolution of antigenic variation in African trypanosomes.</title>
        <authorList>
            <person name="Jackson A.P."/>
            <person name="Berry A."/>
            <person name="Allison H.C."/>
            <person name="Burton P."/>
            <person name="Anderson J."/>
            <person name="Aslett M."/>
            <person name="Brown R."/>
            <person name="Corton N."/>
            <person name="Harris D."/>
            <person name="Hauser H."/>
            <person name="Gamble J."/>
            <person name="Gilderthorp R."/>
            <person name="McQuillan J."/>
            <person name="Quail M.A."/>
            <person name="Sanders M."/>
            <person name="Van Tonder A."/>
            <person name="Ginger M.L."/>
            <person name="Donelson J.E."/>
            <person name="Field M.C."/>
            <person name="Barry J.D."/>
            <person name="Berriman M."/>
            <person name="Hertz-Fowler C."/>
        </authorList>
    </citation>
    <scope>NUCLEOTIDE SEQUENCE [LARGE SCALE GENOMIC DNA]</scope>
    <source>
        <strain evidence="3">IL3000</strain>
    </source>
</reference>
<reference evidence="2 3" key="2">
    <citation type="journal article" date="2012" name="Proc. Natl. Acad. Sci. U.S.A.">
        <title>Antigenic diversity is generated by distinct evolutionary mechanisms in African trypanosome species.</title>
        <authorList>
            <person name="Jackson A.P."/>
            <person name="Berry A."/>
            <person name="Aslett M."/>
            <person name="Allison H.C."/>
            <person name="Burton P."/>
            <person name="Vavrova-Anderson J."/>
            <person name="Brown R."/>
            <person name="Browne H."/>
            <person name="Corton N."/>
            <person name="Hauser H."/>
            <person name="Gamble J."/>
            <person name="Gilderthorp R."/>
            <person name="Marcello L."/>
            <person name="McQuillan J."/>
            <person name="Otto T.D."/>
            <person name="Quail M.A."/>
            <person name="Sanders M.J."/>
            <person name="van Tonder A."/>
            <person name="Ginger M.L."/>
            <person name="Field M.C."/>
            <person name="Barry J.D."/>
            <person name="Hertz-Fowler C."/>
            <person name="Berriman M."/>
        </authorList>
    </citation>
    <scope>NUCLEOTIDE SEQUENCE [LARGE SCALE GENOMIC DNA]</scope>
    <source>
        <strain evidence="2 3">IL3000</strain>
    </source>
</reference>
<feature type="region of interest" description="Disordered" evidence="1">
    <location>
        <begin position="1"/>
        <end position="48"/>
    </location>
</feature>